<gene>
    <name evidence="5" type="ORF">FA046_00460</name>
</gene>
<dbReference type="OrthoDB" id="1043373at2"/>
<organism evidence="5 6">
    <name type="scientific">Pedobacter cryophilus</name>
    <dbReference type="NCBI Taxonomy" id="2571271"/>
    <lineage>
        <taxon>Bacteria</taxon>
        <taxon>Pseudomonadati</taxon>
        <taxon>Bacteroidota</taxon>
        <taxon>Sphingobacteriia</taxon>
        <taxon>Sphingobacteriales</taxon>
        <taxon>Sphingobacteriaceae</taxon>
        <taxon>Pedobacter</taxon>
    </lineage>
</organism>
<feature type="domain" description="Alginate lyase" evidence="4">
    <location>
        <begin position="53"/>
        <end position="292"/>
    </location>
</feature>
<comment type="caution">
    <text evidence="5">The sequence shown here is derived from an EMBL/GenBank/DDBJ whole genome shotgun (WGS) entry which is preliminary data.</text>
</comment>
<evidence type="ECO:0000313" key="5">
    <source>
        <dbReference type="EMBL" id="TKC00188.1"/>
    </source>
</evidence>
<keyword evidence="2" id="KW-0456">Lyase</keyword>
<reference evidence="5 6" key="1">
    <citation type="submission" date="2019-04" db="EMBL/GenBank/DDBJ databases">
        <title>Pedobacter sp. AR-3-17 sp. nov., isolated from Arctic soil.</title>
        <authorList>
            <person name="Dahal R.H."/>
            <person name="Kim D.-U."/>
        </authorList>
    </citation>
    <scope>NUCLEOTIDE SEQUENCE [LARGE SCALE GENOMIC DNA]</scope>
    <source>
        <strain evidence="5 6">AR-3-17</strain>
    </source>
</reference>
<evidence type="ECO:0000256" key="1">
    <source>
        <dbReference type="ARBA" id="ARBA00022729"/>
    </source>
</evidence>
<name>A0A4U1C974_9SPHI</name>
<dbReference type="GO" id="GO:0042597">
    <property type="term" value="C:periplasmic space"/>
    <property type="evidence" value="ECO:0007669"/>
    <property type="project" value="InterPro"/>
</dbReference>
<dbReference type="GO" id="GO:0016829">
    <property type="term" value="F:lyase activity"/>
    <property type="evidence" value="ECO:0007669"/>
    <property type="project" value="UniProtKB-KW"/>
</dbReference>
<evidence type="ECO:0000256" key="2">
    <source>
        <dbReference type="ARBA" id="ARBA00023239"/>
    </source>
</evidence>
<dbReference type="Pfam" id="PF05426">
    <property type="entry name" value="Alginate_lyase"/>
    <property type="match status" value="1"/>
</dbReference>
<dbReference type="PROSITE" id="PS51257">
    <property type="entry name" value="PROKAR_LIPOPROTEIN"/>
    <property type="match status" value="1"/>
</dbReference>
<keyword evidence="1 3" id="KW-0732">Signal</keyword>
<dbReference type="EMBL" id="SWBP01000001">
    <property type="protein sequence ID" value="TKC00188.1"/>
    <property type="molecule type" value="Genomic_DNA"/>
</dbReference>
<accession>A0A4U1C974</accession>
<proteinExistence type="predicted"/>
<evidence type="ECO:0000259" key="4">
    <source>
        <dbReference type="Pfam" id="PF05426"/>
    </source>
</evidence>
<evidence type="ECO:0000313" key="6">
    <source>
        <dbReference type="Proteomes" id="UP000308181"/>
    </source>
</evidence>
<dbReference type="AlphaFoldDB" id="A0A4U1C974"/>
<feature type="chain" id="PRO_5020668522" description="Alginate lyase domain-containing protein" evidence="3">
    <location>
        <begin position="24"/>
        <end position="366"/>
    </location>
</feature>
<protein>
    <recommendedName>
        <fullName evidence="4">Alginate lyase domain-containing protein</fullName>
    </recommendedName>
</protein>
<dbReference type="SUPFAM" id="SSF48230">
    <property type="entry name" value="Chondroitin AC/alginate lyase"/>
    <property type="match status" value="1"/>
</dbReference>
<feature type="signal peptide" evidence="3">
    <location>
        <begin position="1"/>
        <end position="23"/>
    </location>
</feature>
<dbReference type="InterPro" id="IPR008397">
    <property type="entry name" value="Alginate_lyase_dom"/>
</dbReference>
<keyword evidence="6" id="KW-1185">Reference proteome</keyword>
<dbReference type="Gene3D" id="1.50.10.100">
    <property type="entry name" value="Chondroitin AC/alginate lyase"/>
    <property type="match status" value="1"/>
</dbReference>
<dbReference type="InterPro" id="IPR008929">
    <property type="entry name" value="Chondroitin_lyas"/>
</dbReference>
<evidence type="ECO:0000256" key="3">
    <source>
        <dbReference type="SAM" id="SignalP"/>
    </source>
</evidence>
<sequence>MNKKKVCLILFFGLLSCTLTVVKGQHLSLNTAELKKLTSLIKSDKSAQKEFLLLEKQAKIALQQKPLPIEIIISEGHLANDPKKIKTLKSLADLKKIYALAYTYKLTNSEEYLTKCIQYILAWAKTNKAIANPINNSKLDPLFEAYDLIKEEIKPSDKKIIDHWFTQIAAIEIATERLTPFNKISYNNWNSHKIKIVANIAYLLNDKKYQLFVDTSLKKQIAMNLYADGSGADFKERDALHYHYYTLEPLLTTAITIKRATGFNYYSFISTSGSSIEKSVAFLAPYATGEKTHAEFVNSQVPFDRKRAQSKESDYIIGANFNPKKAMDVFISAAYFNPKYLSIVNKLAEKPGSYANWQCVLNAVKN</sequence>
<dbReference type="Proteomes" id="UP000308181">
    <property type="component" value="Unassembled WGS sequence"/>
</dbReference>
<dbReference type="RefSeq" id="WP_136824397.1">
    <property type="nucleotide sequence ID" value="NZ_SWBP01000001.1"/>
</dbReference>